<protein>
    <submittedName>
        <fullName evidence="1">Uncharacterized protein</fullName>
    </submittedName>
</protein>
<reference evidence="1 2" key="1">
    <citation type="submission" date="2018-09" db="EMBL/GenBank/DDBJ databases">
        <title>Characterization of the phylogenetic diversity of five novel species belonging to the genus Bifidobacterium.</title>
        <authorList>
            <person name="Lugli G.A."/>
            <person name="Duranti S."/>
            <person name="Milani C."/>
        </authorList>
    </citation>
    <scope>NUCLEOTIDE SEQUENCE [LARGE SCALE GENOMIC DNA]</scope>
    <source>
        <strain evidence="1 2">2036B</strain>
    </source>
</reference>
<dbReference type="Proteomes" id="UP000287609">
    <property type="component" value="Unassembled WGS sequence"/>
</dbReference>
<evidence type="ECO:0000313" key="2">
    <source>
        <dbReference type="Proteomes" id="UP000287609"/>
    </source>
</evidence>
<comment type="caution">
    <text evidence="1">The sequence shown here is derived from an EMBL/GenBank/DDBJ whole genome shotgun (WGS) entry which is preliminary data.</text>
</comment>
<dbReference type="EMBL" id="QXGM01000001">
    <property type="protein sequence ID" value="RSX55438.1"/>
    <property type="molecule type" value="Genomic_DNA"/>
</dbReference>
<feature type="non-terminal residue" evidence="1">
    <location>
        <position position="1"/>
    </location>
</feature>
<evidence type="ECO:0000313" key="1">
    <source>
        <dbReference type="EMBL" id="RSX55438.1"/>
    </source>
</evidence>
<name>A0A430FRE1_9BIFI</name>
<dbReference type="RefSeq" id="WP_206432047.1">
    <property type="nucleotide sequence ID" value="NZ_QXGM01000001.1"/>
</dbReference>
<proteinExistence type="predicted"/>
<keyword evidence="2" id="KW-1185">Reference proteome</keyword>
<organism evidence="1 2">
    <name type="scientific">Bifidobacterium dolichotidis</name>
    <dbReference type="NCBI Taxonomy" id="2306976"/>
    <lineage>
        <taxon>Bacteria</taxon>
        <taxon>Bacillati</taxon>
        <taxon>Actinomycetota</taxon>
        <taxon>Actinomycetes</taxon>
        <taxon>Bifidobacteriales</taxon>
        <taxon>Bifidobacteriaceae</taxon>
        <taxon>Bifidobacterium</taxon>
    </lineage>
</organism>
<gene>
    <name evidence="1" type="ORF">D2E26_0001</name>
</gene>
<accession>A0A430FRE1</accession>
<dbReference type="AlphaFoldDB" id="A0A430FRE1"/>
<sequence length="68" mass="7694">EAKPWHGDGTAFERMWESSTPPLHNFSSLNPETTTVIGVQTYSQTFQEAYTDKAVSTVFIRVCLYSYA</sequence>